<dbReference type="SUPFAM" id="SSF53671">
    <property type="entry name" value="Aspartate/ornithine carbamoyltransferase"/>
    <property type="match status" value="1"/>
</dbReference>
<gene>
    <name evidence="2" type="ORF">J2X16_004523</name>
</gene>
<evidence type="ECO:0000313" key="3">
    <source>
        <dbReference type="Proteomes" id="UP001180536"/>
    </source>
</evidence>
<dbReference type="EMBL" id="JAVDXQ010000007">
    <property type="protein sequence ID" value="MDR7299155.1"/>
    <property type="molecule type" value="Genomic_DNA"/>
</dbReference>
<protein>
    <submittedName>
        <fullName evidence="2">Ornithine carbamoyltransferase</fullName>
        <ecNumber evidence="2">2.1.3.3</ecNumber>
    </submittedName>
</protein>
<evidence type="ECO:0000256" key="1">
    <source>
        <dbReference type="ARBA" id="ARBA00022679"/>
    </source>
</evidence>
<sequence length="164" mass="16923">MPTLALPWSIDALTPGGLLALAAGADRLGRAAAGAGLPQPLRGKRLALLTADHDSPAAAAFIAAATELGAHVARVRNDSPPEAGRRDRAALLGQLYDAIECQGLAEAELRQLSRDAGVPVFDGIGSPAHRLYAGAVPMTAEPDAAQETSRRHRLLQALLCSVLA</sequence>
<proteinExistence type="predicted"/>
<keyword evidence="3" id="KW-1185">Reference proteome</keyword>
<name>A0ABU1ZEU9_9BURK</name>
<organism evidence="2 3">
    <name type="scientific">Pelomonas aquatica</name>
    <dbReference type="NCBI Taxonomy" id="431058"/>
    <lineage>
        <taxon>Bacteria</taxon>
        <taxon>Pseudomonadati</taxon>
        <taxon>Pseudomonadota</taxon>
        <taxon>Betaproteobacteria</taxon>
        <taxon>Burkholderiales</taxon>
        <taxon>Sphaerotilaceae</taxon>
        <taxon>Roseateles</taxon>
    </lineage>
</organism>
<accession>A0ABU1ZEU9</accession>
<dbReference type="EC" id="2.1.3.3" evidence="2"/>
<evidence type="ECO:0000313" key="2">
    <source>
        <dbReference type="EMBL" id="MDR7299155.1"/>
    </source>
</evidence>
<keyword evidence="1 2" id="KW-0808">Transferase</keyword>
<dbReference type="InterPro" id="IPR036901">
    <property type="entry name" value="Asp/Orn_carbamoylTrfase_sf"/>
</dbReference>
<comment type="caution">
    <text evidence="2">The sequence shown here is derived from an EMBL/GenBank/DDBJ whole genome shotgun (WGS) entry which is preliminary data.</text>
</comment>
<dbReference type="Gene3D" id="3.40.50.1370">
    <property type="entry name" value="Aspartate/ornithine carbamoyltransferase"/>
    <property type="match status" value="1"/>
</dbReference>
<dbReference type="GO" id="GO:0004585">
    <property type="term" value="F:ornithine carbamoyltransferase activity"/>
    <property type="evidence" value="ECO:0007669"/>
    <property type="project" value="UniProtKB-EC"/>
</dbReference>
<reference evidence="2 3" key="1">
    <citation type="submission" date="2023-07" db="EMBL/GenBank/DDBJ databases">
        <title>Sorghum-associated microbial communities from plants grown in Nebraska, USA.</title>
        <authorList>
            <person name="Schachtman D."/>
        </authorList>
    </citation>
    <scope>NUCLEOTIDE SEQUENCE [LARGE SCALE GENOMIC DNA]</scope>
    <source>
        <strain evidence="2 3">BE310</strain>
    </source>
</reference>
<dbReference type="Proteomes" id="UP001180536">
    <property type="component" value="Unassembled WGS sequence"/>
</dbReference>
<dbReference type="RefSeq" id="WP_056874858.1">
    <property type="nucleotide sequence ID" value="NZ_JAVDXQ010000007.1"/>
</dbReference>